<protein>
    <submittedName>
        <fullName evidence="2">VOC family protein</fullName>
    </submittedName>
</protein>
<dbReference type="PANTHER" id="PTHR35908:SF1">
    <property type="entry name" value="CONSERVED PROTEIN"/>
    <property type="match status" value="1"/>
</dbReference>
<dbReference type="EMBL" id="SOFS01000019">
    <property type="protein sequence ID" value="TFC20402.1"/>
    <property type="molecule type" value="Genomic_DNA"/>
</dbReference>
<dbReference type="RefSeq" id="WP_134450041.1">
    <property type="nucleotide sequence ID" value="NZ_SOFS01000019.1"/>
</dbReference>
<reference evidence="2 3" key="1">
    <citation type="submission" date="2019-03" db="EMBL/GenBank/DDBJ databases">
        <title>Genomics of glacier-inhabiting Cryobacterium strains.</title>
        <authorList>
            <person name="Liu Q."/>
            <person name="Xin Y.-H."/>
        </authorList>
    </citation>
    <scope>NUCLEOTIDE SEQUENCE [LARGE SCALE GENOMIC DNA]</scope>
    <source>
        <strain evidence="2 3">MDB1-5</strain>
    </source>
</reference>
<dbReference type="InterPro" id="IPR029068">
    <property type="entry name" value="Glyas_Bleomycin-R_OHBP_Dase"/>
</dbReference>
<gene>
    <name evidence="2" type="ORF">E3O46_09270</name>
</gene>
<feature type="domain" description="Glyoxalase-like" evidence="1">
    <location>
        <begin position="11"/>
        <end position="118"/>
    </location>
</feature>
<sequence>MTAPQITLGAINLEAHDPTALADFWASVTGATPSPGGDSVYLPPAGANGFGMFFRPCDSPHPNRRGAHLDLTVPWGSRRAEVERLLGLGAVYQWDVLDEFPHVQWTTLADPEGNLFCLAEHPPAEGSTQDQ</sequence>
<dbReference type="InterPro" id="IPR041581">
    <property type="entry name" value="Glyoxalase_6"/>
</dbReference>
<organism evidence="2 3">
    <name type="scientific">Cryobacterium glucosi</name>
    <dbReference type="NCBI Taxonomy" id="1259175"/>
    <lineage>
        <taxon>Bacteria</taxon>
        <taxon>Bacillati</taxon>
        <taxon>Actinomycetota</taxon>
        <taxon>Actinomycetes</taxon>
        <taxon>Micrococcales</taxon>
        <taxon>Microbacteriaceae</taxon>
        <taxon>Cryobacterium</taxon>
    </lineage>
</organism>
<evidence type="ECO:0000259" key="1">
    <source>
        <dbReference type="Pfam" id="PF18029"/>
    </source>
</evidence>
<accession>A0ABY2ILW2</accession>
<dbReference type="SUPFAM" id="SSF54593">
    <property type="entry name" value="Glyoxalase/Bleomycin resistance protein/Dihydroxybiphenyl dioxygenase"/>
    <property type="match status" value="1"/>
</dbReference>
<dbReference type="CDD" id="cd06587">
    <property type="entry name" value="VOC"/>
    <property type="match status" value="1"/>
</dbReference>
<proteinExistence type="predicted"/>
<evidence type="ECO:0000313" key="3">
    <source>
        <dbReference type="Proteomes" id="UP000297604"/>
    </source>
</evidence>
<comment type="caution">
    <text evidence="2">The sequence shown here is derived from an EMBL/GenBank/DDBJ whole genome shotgun (WGS) entry which is preliminary data.</text>
</comment>
<dbReference type="Pfam" id="PF18029">
    <property type="entry name" value="Glyoxalase_6"/>
    <property type="match status" value="1"/>
</dbReference>
<name>A0ABY2ILW2_9MICO</name>
<dbReference type="Proteomes" id="UP000297604">
    <property type="component" value="Unassembled WGS sequence"/>
</dbReference>
<keyword evidence="3" id="KW-1185">Reference proteome</keyword>
<evidence type="ECO:0000313" key="2">
    <source>
        <dbReference type="EMBL" id="TFC20402.1"/>
    </source>
</evidence>
<dbReference type="PANTHER" id="PTHR35908">
    <property type="entry name" value="HYPOTHETICAL FUSION PROTEIN"/>
    <property type="match status" value="1"/>
</dbReference>
<dbReference type="Gene3D" id="3.10.180.10">
    <property type="entry name" value="2,3-Dihydroxybiphenyl 1,2-Dioxygenase, domain 1"/>
    <property type="match status" value="1"/>
</dbReference>